<dbReference type="PANTHER" id="PTHR31984">
    <property type="entry name" value="TRANSPORTER, PUTATIVE (DUF179)-RELATED"/>
    <property type="match status" value="1"/>
</dbReference>
<gene>
    <name evidence="2" type="ORF">CDCA_CDCA01G0012</name>
</gene>
<feature type="compositionally biased region" description="Low complexity" evidence="1">
    <location>
        <begin position="91"/>
        <end position="104"/>
    </location>
</feature>
<organism evidence="2 3">
    <name type="scientific">Cyanidium caldarium</name>
    <name type="common">Red alga</name>
    <dbReference type="NCBI Taxonomy" id="2771"/>
    <lineage>
        <taxon>Eukaryota</taxon>
        <taxon>Rhodophyta</taxon>
        <taxon>Bangiophyceae</taxon>
        <taxon>Cyanidiales</taxon>
        <taxon>Cyanidiaceae</taxon>
        <taxon>Cyanidium</taxon>
    </lineage>
</organism>
<name>A0AAV9IP09_CYACA</name>
<evidence type="ECO:0000313" key="3">
    <source>
        <dbReference type="Proteomes" id="UP001301350"/>
    </source>
</evidence>
<sequence>MKCRRERKATLTRPRRRLRASSKLWACQSGRDEPNKGDAGESSGGDSGGQNPPDEMSEAWREAVLQQRLQDWRTFRARLVQSEARERSHAADTAPGTSPAAAAGDATLSEARWVHPVGMLESGCVLVASPEHFQNDQQYFANTVILVLEHGPNGSTGVVLNRRASGRLSALQALQHTPLVRSFADSPLFLGGPVGLDSLLVLHGEGTLVQEKSEGRRLSDESAYEIIAGGVYCGGLEQLTQLANAHLLARPEAVRFCCGYCGWGPGQLQDEVDAGVWYLASAAAELILGTTPPGDDEPFGDELPTEFWPQTNVSPERPFRQRRKYAAAGMLTDADTDTTDPMRLWNEVIDKLRQYR</sequence>
<dbReference type="Pfam" id="PF02622">
    <property type="entry name" value="DUF179"/>
    <property type="match status" value="1"/>
</dbReference>
<dbReference type="InterPro" id="IPR003774">
    <property type="entry name" value="AlgH-like"/>
</dbReference>
<dbReference type="AlphaFoldDB" id="A0AAV9IP09"/>
<dbReference type="EMBL" id="JANCYW010000001">
    <property type="protein sequence ID" value="KAK4533987.1"/>
    <property type="molecule type" value="Genomic_DNA"/>
</dbReference>
<keyword evidence="3" id="KW-1185">Reference proteome</keyword>
<proteinExistence type="predicted"/>
<feature type="region of interest" description="Disordered" evidence="1">
    <location>
        <begin position="1"/>
        <end position="57"/>
    </location>
</feature>
<reference evidence="2 3" key="1">
    <citation type="submission" date="2022-07" db="EMBL/GenBank/DDBJ databases">
        <title>Genome-wide signatures of adaptation to extreme environments.</title>
        <authorList>
            <person name="Cho C.H."/>
            <person name="Yoon H.S."/>
        </authorList>
    </citation>
    <scope>NUCLEOTIDE SEQUENCE [LARGE SCALE GENOMIC DNA]</scope>
    <source>
        <strain evidence="2 3">DBV 063 E5</strain>
    </source>
</reference>
<feature type="compositionally biased region" description="Basic and acidic residues" evidence="1">
    <location>
        <begin position="30"/>
        <end position="39"/>
    </location>
</feature>
<accession>A0AAV9IP09</accession>
<dbReference type="SUPFAM" id="SSF143456">
    <property type="entry name" value="VC0467-like"/>
    <property type="match status" value="1"/>
</dbReference>
<dbReference type="Proteomes" id="UP001301350">
    <property type="component" value="Unassembled WGS sequence"/>
</dbReference>
<evidence type="ECO:0000313" key="2">
    <source>
        <dbReference type="EMBL" id="KAK4533987.1"/>
    </source>
</evidence>
<dbReference type="PANTHER" id="PTHR31984:SF17">
    <property type="entry name" value="TRANSCRIPTIONAL REGULATOR"/>
    <property type="match status" value="1"/>
</dbReference>
<feature type="region of interest" description="Disordered" evidence="1">
    <location>
        <begin position="84"/>
        <end position="104"/>
    </location>
</feature>
<comment type="caution">
    <text evidence="2">The sequence shown here is derived from an EMBL/GenBank/DDBJ whole genome shotgun (WGS) entry which is preliminary data.</text>
</comment>
<protein>
    <submittedName>
        <fullName evidence="2">Uncharacterized protein</fullName>
    </submittedName>
</protein>
<evidence type="ECO:0000256" key="1">
    <source>
        <dbReference type="SAM" id="MobiDB-lite"/>
    </source>
</evidence>
<dbReference type="Gene3D" id="3.40.1740.10">
    <property type="entry name" value="VC0467-like"/>
    <property type="match status" value="1"/>
</dbReference>